<dbReference type="GO" id="GO:0005484">
    <property type="term" value="F:SNAP receptor activity"/>
    <property type="evidence" value="ECO:0007669"/>
    <property type="project" value="TreeGrafter"/>
</dbReference>
<dbReference type="Gene3D" id="1.20.5.110">
    <property type="match status" value="2"/>
</dbReference>
<feature type="compositionally biased region" description="Basic and acidic residues" evidence="2">
    <location>
        <begin position="1"/>
        <end position="19"/>
    </location>
</feature>
<evidence type="ECO:0000256" key="2">
    <source>
        <dbReference type="SAM" id="MobiDB-lite"/>
    </source>
</evidence>
<evidence type="ECO:0000259" key="3">
    <source>
        <dbReference type="PROSITE" id="PS50192"/>
    </source>
</evidence>
<sequence>MPFGIGRKDKGGEDLDAQKRSLFGGRSKSSKSSSPAPSSANPYAAPPPPSGGSNPYANQSSQNDPYAPKSQSNLSSPPTGSFNSMSLNGSEKGGPPPSYSGPGQFSRDKSPVPPGGYGGGPPRAPPSNGGYGQSSYGQGGGYGENPYGGPSSSSRGAGGYGGLGRSNSQETMGTEAGRNELFGDAAKRAQQQRPPPQEESQDTSYGNSGGFSSGGFDSTEMPGGYGPGLSAQEEEDQEVNAAKQEMNQLKREDVNTTRRLVGTADNLDQLATNIIGNIGRQGESFHNAEKNLDSANVQAKTADKKIRVLDNVANTTMFMPVRGERGNREKRLNRDHDLEMERHHQNKKIEEVTRAHKYADQQRVAQGEKGINSNRAQQQQKASLLQRSKYQFDADSEDDEMEDELDANLDRIGHTVKRVGMASRVIGDVLESQNAQLDRISGKADEADDQVTRNRIRMQQRFK</sequence>
<dbReference type="RefSeq" id="XP_069228856.1">
    <property type="nucleotide sequence ID" value="XM_069373746.1"/>
</dbReference>
<evidence type="ECO:0000313" key="5">
    <source>
        <dbReference type="Proteomes" id="UP000803884"/>
    </source>
</evidence>
<feature type="region of interest" description="Disordered" evidence="2">
    <location>
        <begin position="1"/>
        <end position="240"/>
    </location>
</feature>
<organism evidence="4 5">
    <name type="scientific">Cladosporium halotolerans</name>
    <dbReference type="NCBI Taxonomy" id="1052096"/>
    <lineage>
        <taxon>Eukaryota</taxon>
        <taxon>Fungi</taxon>
        <taxon>Dikarya</taxon>
        <taxon>Ascomycota</taxon>
        <taxon>Pezizomycotina</taxon>
        <taxon>Dothideomycetes</taxon>
        <taxon>Dothideomycetidae</taxon>
        <taxon>Cladosporiales</taxon>
        <taxon>Cladosporiaceae</taxon>
        <taxon>Cladosporium</taxon>
    </lineage>
</organism>
<dbReference type="SUPFAM" id="SSF58038">
    <property type="entry name" value="SNARE fusion complex"/>
    <property type="match status" value="2"/>
</dbReference>
<dbReference type="GeneID" id="96006584"/>
<comment type="similarity">
    <text evidence="1">Belongs to the SNAP-25 family.</text>
</comment>
<feature type="region of interest" description="Disordered" evidence="2">
    <location>
        <begin position="365"/>
        <end position="386"/>
    </location>
</feature>
<dbReference type="GO" id="GO:0031201">
    <property type="term" value="C:SNARE complex"/>
    <property type="evidence" value="ECO:0007669"/>
    <property type="project" value="TreeGrafter"/>
</dbReference>
<feature type="compositionally biased region" description="Gly residues" evidence="2">
    <location>
        <begin position="129"/>
        <end position="143"/>
    </location>
</feature>
<dbReference type="GO" id="GO:0005886">
    <property type="term" value="C:plasma membrane"/>
    <property type="evidence" value="ECO:0007669"/>
    <property type="project" value="TreeGrafter"/>
</dbReference>
<feature type="compositionally biased region" description="Polar residues" evidence="2">
    <location>
        <begin position="371"/>
        <end position="386"/>
    </location>
</feature>
<dbReference type="GO" id="GO:0019905">
    <property type="term" value="F:syntaxin binding"/>
    <property type="evidence" value="ECO:0007669"/>
    <property type="project" value="TreeGrafter"/>
</dbReference>
<dbReference type="PANTHER" id="PTHR19305:SF9">
    <property type="entry name" value="SYNAPTOSOMAL-ASSOCIATED PROTEIN 29"/>
    <property type="match status" value="1"/>
</dbReference>
<proteinExistence type="inferred from homology"/>
<feature type="compositionally biased region" description="Low complexity" evidence="2">
    <location>
        <begin position="30"/>
        <end position="43"/>
    </location>
</feature>
<dbReference type="PANTHER" id="PTHR19305">
    <property type="entry name" value="SYNAPTOSOMAL ASSOCIATED PROTEIN"/>
    <property type="match status" value="1"/>
</dbReference>
<dbReference type="EMBL" id="JAAQHG020000017">
    <property type="protein sequence ID" value="KAL1585750.1"/>
    <property type="molecule type" value="Genomic_DNA"/>
</dbReference>
<accession>A0AB34KLX8</accession>
<dbReference type="Proteomes" id="UP000803884">
    <property type="component" value="Unassembled WGS sequence"/>
</dbReference>
<feature type="domain" description="T-SNARE coiled-coil homology" evidence="3">
    <location>
        <begin position="247"/>
        <end position="309"/>
    </location>
</feature>
<dbReference type="SMART" id="SM00397">
    <property type="entry name" value="t_SNARE"/>
    <property type="match status" value="2"/>
</dbReference>
<feature type="compositionally biased region" description="Low complexity" evidence="2">
    <location>
        <begin position="144"/>
        <end position="155"/>
    </location>
</feature>
<feature type="compositionally biased region" description="Polar residues" evidence="2">
    <location>
        <begin position="58"/>
        <end position="88"/>
    </location>
</feature>
<gene>
    <name evidence="4" type="ORF">WHR41_05141</name>
</gene>
<dbReference type="InterPro" id="IPR000727">
    <property type="entry name" value="T_SNARE_dom"/>
</dbReference>
<evidence type="ECO:0000256" key="1">
    <source>
        <dbReference type="ARBA" id="ARBA00009480"/>
    </source>
</evidence>
<comment type="caution">
    <text evidence="4">The sequence shown here is derived from an EMBL/GenBank/DDBJ whole genome shotgun (WGS) entry which is preliminary data.</text>
</comment>
<feature type="domain" description="T-SNARE coiled-coil homology" evidence="3">
    <location>
        <begin position="399"/>
        <end position="461"/>
    </location>
</feature>
<protein>
    <recommendedName>
        <fullName evidence="3">t-SNARE coiled-coil homology domain-containing protein</fullName>
    </recommendedName>
</protein>
<dbReference type="GO" id="GO:0006887">
    <property type="term" value="P:exocytosis"/>
    <property type="evidence" value="ECO:0007669"/>
    <property type="project" value="TreeGrafter"/>
</dbReference>
<reference evidence="4 5" key="1">
    <citation type="journal article" date="2020" name="Microbiol. Resour. Announc.">
        <title>Draft Genome Sequence of a Cladosporium Species Isolated from the Mesophotic Ascidian Didemnum maculosum.</title>
        <authorList>
            <person name="Gioti A."/>
            <person name="Siaperas R."/>
            <person name="Nikolaivits E."/>
            <person name="Le Goff G."/>
            <person name="Ouazzani J."/>
            <person name="Kotoulas G."/>
            <person name="Topakas E."/>
        </authorList>
    </citation>
    <scope>NUCLEOTIDE SEQUENCE [LARGE SCALE GENOMIC DNA]</scope>
    <source>
        <strain evidence="4 5">TM138-S3</strain>
    </source>
</reference>
<dbReference type="PROSITE" id="PS50192">
    <property type="entry name" value="T_SNARE"/>
    <property type="match status" value="2"/>
</dbReference>
<evidence type="ECO:0000313" key="4">
    <source>
        <dbReference type="EMBL" id="KAL1585750.1"/>
    </source>
</evidence>
<keyword evidence="5" id="KW-1185">Reference proteome</keyword>
<name>A0AB34KLX8_9PEZI</name>
<dbReference type="AlphaFoldDB" id="A0AB34KLX8"/>
<dbReference type="GO" id="GO:0006906">
    <property type="term" value="P:vesicle fusion"/>
    <property type="evidence" value="ECO:0007669"/>
    <property type="project" value="TreeGrafter"/>
</dbReference>